<protein>
    <recommendedName>
        <fullName evidence="7">Peroxisomal biogenesis factor 11</fullName>
    </recommendedName>
</protein>
<evidence type="ECO:0000313" key="5">
    <source>
        <dbReference type="EMBL" id="RPB15865.1"/>
    </source>
</evidence>
<evidence type="ECO:0000256" key="2">
    <source>
        <dbReference type="ARBA" id="ARBA00023136"/>
    </source>
</evidence>
<gene>
    <name evidence="5" type="ORF">P167DRAFT_532804</name>
</gene>
<dbReference type="InParanoid" id="A0A3N4LD04"/>
<evidence type="ECO:0000256" key="1">
    <source>
        <dbReference type="ARBA" id="ARBA00022593"/>
    </source>
</evidence>
<sequence>MKTPPPSPQDDSPALLYLLALCDPAHDKQTNTYFTQHYLDTNTHNNHNQYNNTPGTMSPNNNNNLDLFAALGGGMPGGGGAKDMGGINIDEAIRQLRKHLPGARSRLHHFLLRMNKMMSTPGGVDKVLMTISYTLQMVSPNLPRGSPLLKSISSLTSLISDIRIFNRLWGLLGIYAWGHSIVQHPPRDLTIRRIVAAQVLVNACFQGLENVAYLASHQVLRISKQGQSKLWMWSSRFWMAHVGLEFWRLQRVREMRMGKISRGLLQRGQRKEEEDEWKKNIISNLAYAPLTLHWSVQNGMIGPSAVGALGSVAAVIGLQNAWNSTA</sequence>
<dbReference type="STRING" id="1392247.A0A3N4LD04"/>
<dbReference type="GO" id="GO:0016559">
    <property type="term" value="P:peroxisome fission"/>
    <property type="evidence" value="ECO:0007669"/>
    <property type="project" value="InterPro"/>
</dbReference>
<dbReference type="PANTHER" id="PTHR12652:SF25">
    <property type="entry name" value="MICROBODY (PEROXISOME) PROLIFERATION PROTEIN PEROXIN 11C (EUROFUNG)"/>
    <property type="match status" value="1"/>
</dbReference>
<keyword evidence="1" id="KW-0962">Peroxisome biogenesis</keyword>
<proteinExistence type="predicted"/>
<reference evidence="5 6" key="1">
    <citation type="journal article" date="2018" name="Nat. Ecol. Evol.">
        <title>Pezizomycetes genomes reveal the molecular basis of ectomycorrhizal truffle lifestyle.</title>
        <authorList>
            <person name="Murat C."/>
            <person name="Payen T."/>
            <person name="Noel B."/>
            <person name="Kuo A."/>
            <person name="Morin E."/>
            <person name="Chen J."/>
            <person name="Kohler A."/>
            <person name="Krizsan K."/>
            <person name="Balestrini R."/>
            <person name="Da Silva C."/>
            <person name="Montanini B."/>
            <person name="Hainaut M."/>
            <person name="Levati E."/>
            <person name="Barry K.W."/>
            <person name="Belfiori B."/>
            <person name="Cichocki N."/>
            <person name="Clum A."/>
            <person name="Dockter R.B."/>
            <person name="Fauchery L."/>
            <person name="Guy J."/>
            <person name="Iotti M."/>
            <person name="Le Tacon F."/>
            <person name="Lindquist E.A."/>
            <person name="Lipzen A."/>
            <person name="Malagnac F."/>
            <person name="Mello A."/>
            <person name="Molinier V."/>
            <person name="Miyauchi S."/>
            <person name="Poulain J."/>
            <person name="Riccioni C."/>
            <person name="Rubini A."/>
            <person name="Sitrit Y."/>
            <person name="Splivallo R."/>
            <person name="Traeger S."/>
            <person name="Wang M."/>
            <person name="Zifcakova L."/>
            <person name="Wipf D."/>
            <person name="Zambonelli A."/>
            <person name="Paolocci F."/>
            <person name="Nowrousian M."/>
            <person name="Ottonello S."/>
            <person name="Baldrian P."/>
            <person name="Spatafora J.W."/>
            <person name="Henrissat B."/>
            <person name="Nagy L.G."/>
            <person name="Aury J.M."/>
            <person name="Wincker P."/>
            <person name="Grigoriev I.V."/>
            <person name="Bonfante P."/>
            <person name="Martin F.M."/>
        </authorList>
    </citation>
    <scope>NUCLEOTIDE SEQUENCE [LARGE SCALE GENOMIC DNA]</scope>
    <source>
        <strain evidence="5 6">CCBAS932</strain>
    </source>
</reference>
<accession>A0A3N4LD04</accession>
<dbReference type="PANTHER" id="PTHR12652">
    <property type="entry name" value="PEROXISOMAL BIOGENESIS FACTOR 11"/>
    <property type="match status" value="1"/>
</dbReference>
<evidence type="ECO:0000313" key="6">
    <source>
        <dbReference type="Proteomes" id="UP000277580"/>
    </source>
</evidence>
<dbReference type="Pfam" id="PF05648">
    <property type="entry name" value="PEX11"/>
    <property type="match status" value="1"/>
</dbReference>
<keyword evidence="6" id="KW-1185">Reference proteome</keyword>
<keyword evidence="3" id="KW-0576">Peroxisome</keyword>
<evidence type="ECO:0008006" key="7">
    <source>
        <dbReference type="Google" id="ProtNLM"/>
    </source>
</evidence>
<dbReference type="AlphaFoldDB" id="A0A3N4LD04"/>
<dbReference type="Proteomes" id="UP000277580">
    <property type="component" value="Unassembled WGS sequence"/>
</dbReference>
<dbReference type="OrthoDB" id="10005898at2759"/>
<dbReference type="GO" id="GO:0005778">
    <property type="term" value="C:peroxisomal membrane"/>
    <property type="evidence" value="ECO:0007669"/>
    <property type="project" value="UniProtKB-SubCell"/>
</dbReference>
<evidence type="ECO:0000256" key="4">
    <source>
        <dbReference type="ARBA" id="ARBA00046271"/>
    </source>
</evidence>
<organism evidence="5 6">
    <name type="scientific">Morchella conica CCBAS932</name>
    <dbReference type="NCBI Taxonomy" id="1392247"/>
    <lineage>
        <taxon>Eukaryota</taxon>
        <taxon>Fungi</taxon>
        <taxon>Dikarya</taxon>
        <taxon>Ascomycota</taxon>
        <taxon>Pezizomycotina</taxon>
        <taxon>Pezizomycetes</taxon>
        <taxon>Pezizales</taxon>
        <taxon>Morchellaceae</taxon>
        <taxon>Morchella</taxon>
    </lineage>
</organism>
<comment type="subcellular location">
    <subcellularLocation>
        <location evidence="4">Peroxisome membrane</location>
    </subcellularLocation>
</comment>
<evidence type="ECO:0000256" key="3">
    <source>
        <dbReference type="ARBA" id="ARBA00023140"/>
    </source>
</evidence>
<keyword evidence="2" id="KW-0472">Membrane</keyword>
<dbReference type="EMBL" id="ML119111">
    <property type="protein sequence ID" value="RPB15865.1"/>
    <property type="molecule type" value="Genomic_DNA"/>
</dbReference>
<dbReference type="InterPro" id="IPR008733">
    <property type="entry name" value="PEX11"/>
</dbReference>
<name>A0A3N4LD04_9PEZI</name>